<evidence type="ECO:0000256" key="6">
    <source>
        <dbReference type="ARBA" id="ARBA00023170"/>
    </source>
</evidence>
<evidence type="ECO:0000313" key="9">
    <source>
        <dbReference type="EnsemblMetazoa" id="AALFPA23_006635.P8669"/>
    </source>
</evidence>
<reference evidence="9" key="2">
    <citation type="submission" date="2025-05" db="UniProtKB">
        <authorList>
            <consortium name="EnsemblMetazoa"/>
        </authorList>
    </citation>
    <scope>IDENTIFICATION</scope>
    <source>
        <strain evidence="9">Foshan</strain>
    </source>
</reference>
<dbReference type="Pfam" id="PF08395">
    <property type="entry name" value="7tm_7"/>
    <property type="match status" value="1"/>
</dbReference>
<feature type="transmembrane region" description="Helical" evidence="8">
    <location>
        <begin position="170"/>
        <end position="190"/>
    </location>
</feature>
<evidence type="ECO:0000256" key="2">
    <source>
        <dbReference type="ARBA" id="ARBA00022475"/>
    </source>
</evidence>
<comment type="function">
    <text evidence="8">Gustatory receptor which mediates acceptance or avoidance behavior, depending on its substrates.</text>
</comment>
<evidence type="ECO:0000256" key="8">
    <source>
        <dbReference type="RuleBase" id="RU363108"/>
    </source>
</evidence>
<dbReference type="GeneID" id="109622003"/>
<sequence length="466" mass="52663">MDCQSSSETHSHQSDITVSFLIMTVFTWFRDFVNPKNFIEAQRPIIAVTFLGGLTPFKVAKEQNETVLKCSIFGYVNSFIHTTIFILCYVMAISKRQSVTGNFIRSEISNLGDVLQAGTGIGALIMTFIYSIFLRFKLIEAFHSLARTDQHLRLIGVEINYKKSFYRNNLIIFLQVLVLGTYAAVSSAIVLNSGYLLCLSAWMSFLLPFMMMSMIIILFFSLVDQCQHRFGLLNKVLVSIRSKILEKQMLRYSKKNITEVALSQKPLAMSTVFPICYSEIINHLASIQSELCDACDSVEDHFTLQMLTVVAISFLTSVFDLYYISDKLFTGGSAEADISMFQFVTFFFYQGLVHVIAVMKIVYITSLAIQKNKQIAVNVHKLINVNHYDEELTKQLTNLSLQMTHRKVAFTAYGFFKLDFTLLFTLVGAATTYLVILVQFSLNQSPPCDQKMSIPDLAQGNATLSP</sequence>
<comment type="subcellular location">
    <subcellularLocation>
        <location evidence="1 8">Cell membrane</location>
        <topology evidence="1 8">Multi-pass membrane protein</topology>
    </subcellularLocation>
</comment>
<feature type="transmembrane region" description="Helical" evidence="8">
    <location>
        <begin position="114"/>
        <end position="134"/>
    </location>
</feature>
<keyword evidence="7 8" id="KW-0807">Transducer</keyword>
<feature type="transmembrane region" description="Helical" evidence="8">
    <location>
        <begin position="72"/>
        <end position="94"/>
    </location>
</feature>
<dbReference type="PANTHER" id="PTHR21143:SF104">
    <property type="entry name" value="GUSTATORY RECEPTOR 8A-RELATED"/>
    <property type="match status" value="1"/>
</dbReference>
<dbReference type="InterPro" id="IPR013604">
    <property type="entry name" value="7TM_chemorcpt"/>
</dbReference>
<dbReference type="PANTHER" id="PTHR21143">
    <property type="entry name" value="INVERTEBRATE GUSTATORY RECEPTOR"/>
    <property type="match status" value="1"/>
</dbReference>
<feature type="transmembrane region" description="Helical" evidence="8">
    <location>
        <begin position="420"/>
        <end position="442"/>
    </location>
</feature>
<evidence type="ECO:0000256" key="1">
    <source>
        <dbReference type="ARBA" id="ARBA00004651"/>
    </source>
</evidence>
<keyword evidence="6 8" id="KW-0675">Receptor</keyword>
<evidence type="ECO:0000256" key="5">
    <source>
        <dbReference type="ARBA" id="ARBA00023136"/>
    </source>
</evidence>
<reference evidence="10" key="1">
    <citation type="journal article" date="2015" name="Proc. Natl. Acad. Sci. U.S.A.">
        <title>Genome sequence of the Asian Tiger mosquito, Aedes albopictus, reveals insights into its biology, genetics, and evolution.</title>
        <authorList>
            <person name="Chen X.G."/>
            <person name="Jiang X."/>
            <person name="Gu J."/>
            <person name="Xu M."/>
            <person name="Wu Y."/>
            <person name="Deng Y."/>
            <person name="Zhang C."/>
            <person name="Bonizzoni M."/>
            <person name="Dermauw W."/>
            <person name="Vontas J."/>
            <person name="Armbruster P."/>
            <person name="Huang X."/>
            <person name="Yang Y."/>
            <person name="Zhang H."/>
            <person name="He W."/>
            <person name="Peng H."/>
            <person name="Liu Y."/>
            <person name="Wu K."/>
            <person name="Chen J."/>
            <person name="Lirakis M."/>
            <person name="Topalis P."/>
            <person name="Van Leeuwen T."/>
            <person name="Hall A.B."/>
            <person name="Jiang X."/>
            <person name="Thorpe C."/>
            <person name="Mueller R.L."/>
            <person name="Sun C."/>
            <person name="Waterhouse R.M."/>
            <person name="Yan G."/>
            <person name="Tu Z.J."/>
            <person name="Fang X."/>
            <person name="James A.A."/>
        </authorList>
    </citation>
    <scope>NUCLEOTIDE SEQUENCE [LARGE SCALE GENOMIC DNA]</scope>
    <source>
        <strain evidence="10">Foshan</strain>
    </source>
</reference>
<feature type="transmembrane region" description="Helical" evidence="8">
    <location>
        <begin position="306"/>
        <end position="324"/>
    </location>
</feature>
<keyword evidence="10" id="KW-1185">Reference proteome</keyword>
<name>A0ABM1Y7Z7_AEDAL</name>
<keyword evidence="2 8" id="KW-1003">Cell membrane</keyword>
<evidence type="ECO:0000256" key="7">
    <source>
        <dbReference type="ARBA" id="ARBA00023224"/>
    </source>
</evidence>
<evidence type="ECO:0000256" key="3">
    <source>
        <dbReference type="ARBA" id="ARBA00022692"/>
    </source>
</evidence>
<keyword evidence="3 8" id="KW-0812">Transmembrane</keyword>
<proteinExistence type="inferred from homology"/>
<evidence type="ECO:0000313" key="10">
    <source>
        <dbReference type="Proteomes" id="UP000069940"/>
    </source>
</evidence>
<comment type="similarity">
    <text evidence="8">Belongs to the insect chemoreceptor superfamily. Gustatory receptor (GR) family.</text>
</comment>
<organism evidence="9 10">
    <name type="scientific">Aedes albopictus</name>
    <name type="common">Asian tiger mosquito</name>
    <name type="synonym">Stegomyia albopicta</name>
    <dbReference type="NCBI Taxonomy" id="7160"/>
    <lineage>
        <taxon>Eukaryota</taxon>
        <taxon>Metazoa</taxon>
        <taxon>Ecdysozoa</taxon>
        <taxon>Arthropoda</taxon>
        <taxon>Hexapoda</taxon>
        <taxon>Insecta</taxon>
        <taxon>Pterygota</taxon>
        <taxon>Neoptera</taxon>
        <taxon>Endopterygota</taxon>
        <taxon>Diptera</taxon>
        <taxon>Nematocera</taxon>
        <taxon>Culicoidea</taxon>
        <taxon>Culicidae</taxon>
        <taxon>Culicinae</taxon>
        <taxon>Aedini</taxon>
        <taxon>Aedes</taxon>
        <taxon>Stegomyia</taxon>
    </lineage>
</organism>
<protein>
    <recommendedName>
        <fullName evidence="8">Gustatory receptor</fullName>
    </recommendedName>
</protein>
<dbReference type="Proteomes" id="UP000069940">
    <property type="component" value="Unassembled WGS sequence"/>
</dbReference>
<feature type="transmembrane region" description="Helical" evidence="8">
    <location>
        <begin position="202"/>
        <end position="223"/>
    </location>
</feature>
<evidence type="ECO:0000256" key="4">
    <source>
        <dbReference type="ARBA" id="ARBA00022989"/>
    </source>
</evidence>
<dbReference type="EnsemblMetazoa" id="AALFPA23_006635.R8669">
    <property type="protein sequence ID" value="AALFPA23_006635.P8669"/>
    <property type="gene ID" value="AALFPA23_006635"/>
</dbReference>
<keyword evidence="4 8" id="KW-1133">Transmembrane helix</keyword>
<dbReference type="RefSeq" id="XP_062707064.1">
    <property type="nucleotide sequence ID" value="XM_062851080.1"/>
</dbReference>
<accession>A0ABM1Y7Z7</accession>
<feature type="transmembrane region" description="Helical" evidence="8">
    <location>
        <begin position="344"/>
        <end position="363"/>
    </location>
</feature>
<keyword evidence="5 8" id="KW-0472">Membrane</keyword>